<sequence>MRWLDTYSNVEVRGTMLFLRAKRFTSAEIHSEIPAAYGSHAMSRPAIVKWCQQFKDGRTDLTDAERKANNAEQVYQTWCSGWKTLFSAMTE</sequence>
<dbReference type="AlphaFoldDB" id="A0A4Y2Q0M9"/>
<name>A0A4Y2Q0M9_ARAVE</name>
<dbReference type="OrthoDB" id="8189655at2759"/>
<proteinExistence type="predicted"/>
<dbReference type="InterPro" id="IPR041426">
    <property type="entry name" value="Mos1_HTH"/>
</dbReference>
<comment type="caution">
    <text evidence="2">The sequence shown here is derived from an EMBL/GenBank/DDBJ whole genome shotgun (WGS) entry which is preliminary data.</text>
</comment>
<evidence type="ECO:0000259" key="1">
    <source>
        <dbReference type="Pfam" id="PF17906"/>
    </source>
</evidence>
<evidence type="ECO:0000313" key="3">
    <source>
        <dbReference type="Proteomes" id="UP000499080"/>
    </source>
</evidence>
<gene>
    <name evidence="2" type="ORF">AVEN_251520_1</name>
</gene>
<accession>A0A4Y2Q0M9</accession>
<dbReference type="Pfam" id="PF17906">
    <property type="entry name" value="HTH_48"/>
    <property type="match status" value="1"/>
</dbReference>
<organism evidence="2 3">
    <name type="scientific">Araneus ventricosus</name>
    <name type="common">Orbweaver spider</name>
    <name type="synonym">Epeira ventricosa</name>
    <dbReference type="NCBI Taxonomy" id="182803"/>
    <lineage>
        <taxon>Eukaryota</taxon>
        <taxon>Metazoa</taxon>
        <taxon>Ecdysozoa</taxon>
        <taxon>Arthropoda</taxon>
        <taxon>Chelicerata</taxon>
        <taxon>Arachnida</taxon>
        <taxon>Araneae</taxon>
        <taxon>Araneomorphae</taxon>
        <taxon>Entelegynae</taxon>
        <taxon>Araneoidea</taxon>
        <taxon>Araneidae</taxon>
        <taxon>Araneus</taxon>
    </lineage>
</organism>
<evidence type="ECO:0000313" key="2">
    <source>
        <dbReference type="EMBL" id="GBN57698.1"/>
    </source>
</evidence>
<feature type="domain" description="Mos1 transposase HTH" evidence="1">
    <location>
        <begin position="11"/>
        <end position="57"/>
    </location>
</feature>
<dbReference type="Proteomes" id="UP000499080">
    <property type="component" value="Unassembled WGS sequence"/>
</dbReference>
<dbReference type="EMBL" id="BGPR01012793">
    <property type="protein sequence ID" value="GBN57698.1"/>
    <property type="molecule type" value="Genomic_DNA"/>
</dbReference>
<keyword evidence="3" id="KW-1185">Reference proteome</keyword>
<reference evidence="2 3" key="1">
    <citation type="journal article" date="2019" name="Sci. Rep.">
        <title>Orb-weaving spider Araneus ventricosus genome elucidates the spidroin gene catalogue.</title>
        <authorList>
            <person name="Kono N."/>
            <person name="Nakamura H."/>
            <person name="Ohtoshi R."/>
            <person name="Moran D.A.P."/>
            <person name="Shinohara A."/>
            <person name="Yoshida Y."/>
            <person name="Fujiwara M."/>
            <person name="Mori M."/>
            <person name="Tomita M."/>
            <person name="Arakawa K."/>
        </authorList>
    </citation>
    <scope>NUCLEOTIDE SEQUENCE [LARGE SCALE GENOMIC DNA]</scope>
</reference>
<protein>
    <recommendedName>
        <fullName evidence="1">Mos1 transposase HTH domain-containing protein</fullName>
    </recommendedName>
</protein>